<dbReference type="InterPro" id="IPR008271">
    <property type="entry name" value="Ser/Thr_kinase_AS"/>
</dbReference>
<dbReference type="OrthoDB" id="2323240at2759"/>
<evidence type="ECO:0000256" key="3">
    <source>
        <dbReference type="SAM" id="MobiDB-lite"/>
    </source>
</evidence>
<dbReference type="Gene3D" id="1.10.510.10">
    <property type="entry name" value="Transferase(Phosphotransferase) domain 1"/>
    <property type="match status" value="1"/>
</dbReference>
<dbReference type="InterPro" id="IPR051681">
    <property type="entry name" value="Ser/Thr_Kinases-Pseudokinases"/>
</dbReference>
<gene>
    <name evidence="5" type="ORF">BDZ94DRAFT_1205430</name>
</gene>
<comment type="caution">
    <text evidence="5">The sequence shown here is derived from an EMBL/GenBank/DDBJ whole genome shotgun (WGS) entry which is preliminary data.</text>
</comment>
<dbReference type="GO" id="GO:0005524">
    <property type="term" value="F:ATP binding"/>
    <property type="evidence" value="ECO:0007669"/>
    <property type="project" value="UniProtKB-KW"/>
</dbReference>
<dbReference type="SMART" id="SM00220">
    <property type="entry name" value="S_TKc"/>
    <property type="match status" value="1"/>
</dbReference>
<keyword evidence="6" id="KW-1185">Reference proteome</keyword>
<evidence type="ECO:0000256" key="1">
    <source>
        <dbReference type="ARBA" id="ARBA00022741"/>
    </source>
</evidence>
<dbReference type="AlphaFoldDB" id="A0A9P5XRX5"/>
<dbReference type="Proteomes" id="UP000807353">
    <property type="component" value="Unassembled WGS sequence"/>
</dbReference>
<dbReference type="PANTHER" id="PTHR44329">
    <property type="entry name" value="SERINE/THREONINE-PROTEIN KINASE TNNI3K-RELATED"/>
    <property type="match status" value="1"/>
</dbReference>
<sequence length="962" mass="110063">MTALPSSTLLTPDIEPNTQWKSELSSRIYEFVELMLLDVETGVEAKLKRDLIGVDKQEHLTAEYTNAVGDIQKLAVEAFQEELERERRECRRKVNEALLPQWDEAFKQRQQEIMDTIENGEEDYSESDSDSDTTEPGILLPETSIPSGVSTPLSNDDKFPGSIPNTHSYNPAAYIPTTLYPQYEADIEPNVQWKAVLRMSVEDSLQPLVDNARGNLESKLKSTWISASERKHASTEYEEALTHTRGLAAEAFHAQLEHERQERRWAKIKALLLESLKETRGGFAGDETEHFLPQVHRLTSTTSCSPSATEEEQSKFGDLERCSMSLDDFWRLTKNHLHQWKSLKEVEHVQWRDFPWPTIKSLSTTDEVTYTTIEIYLFYPFCFKPYEIGLLRDHIWFLIATWHPDRFEDILSKVTEEDKTTVVQLYRTVMGTLYDVLTLSNSSLFKEAWWPTQYARIILGATIKREREVRQPHERIYAQMNGRGGGLEARSWGEPVEAEKVSESRASESDIGGSAPWQSREKKRRFEGLEEDNSREKNWKKVQRGDAGVSETLSNVHEGGGHPRRFIDTSMIAPIVERLEQAFEDVTEYKRLLLYRGPQAQMVLDLLQTLMNAPDLEPAFRRQLVVTMQRLSKKSLLYPKCFDLKDAVQAISEDPVAAGSFADIHQGRFQNQVVCIKLIRVYQSSQVEYIVKQFSREAILWGQLSHRNLLPFYGIYRYRNRLCLVSPWIEHGHIREYLERNSDVNRLHLALDVAAGVSYLHARDIIHGDLKGPNILVNSSGIACLADFGLSAITDPQILTWTSQSSPASKGGSLRWQAPELLENDEDVKNTKASDVYAWSCVCYEIFTGRAPFFNLSNPTTTLRIIQGVKPSCPPPTSPPRARWGLTKPIWLLMMECWAYDPATRPPITVVVNRLARQSIVPDLRPTQAWKSGNFSPARFRNAMNQSYHYPSVEQLDFILSV</sequence>
<evidence type="ECO:0000313" key="6">
    <source>
        <dbReference type="Proteomes" id="UP000807353"/>
    </source>
</evidence>
<feature type="compositionally biased region" description="Basic and acidic residues" evidence="3">
    <location>
        <begin position="497"/>
        <end position="508"/>
    </location>
</feature>
<dbReference type="PROSITE" id="PS50011">
    <property type="entry name" value="PROTEIN_KINASE_DOM"/>
    <property type="match status" value="1"/>
</dbReference>
<feature type="domain" description="Protein kinase" evidence="4">
    <location>
        <begin position="650"/>
        <end position="921"/>
    </location>
</feature>
<feature type="compositionally biased region" description="Basic and acidic residues" evidence="3">
    <location>
        <begin position="524"/>
        <end position="539"/>
    </location>
</feature>
<evidence type="ECO:0000259" key="4">
    <source>
        <dbReference type="PROSITE" id="PS50011"/>
    </source>
</evidence>
<name>A0A9P5XRX5_9AGAR</name>
<dbReference type="PROSITE" id="PS00108">
    <property type="entry name" value="PROTEIN_KINASE_ST"/>
    <property type="match status" value="1"/>
</dbReference>
<dbReference type="InterPro" id="IPR001245">
    <property type="entry name" value="Ser-Thr/Tyr_kinase_cat_dom"/>
</dbReference>
<accession>A0A9P5XRX5</accession>
<evidence type="ECO:0000256" key="2">
    <source>
        <dbReference type="ARBA" id="ARBA00022840"/>
    </source>
</evidence>
<organism evidence="5 6">
    <name type="scientific">Collybia nuda</name>
    <dbReference type="NCBI Taxonomy" id="64659"/>
    <lineage>
        <taxon>Eukaryota</taxon>
        <taxon>Fungi</taxon>
        <taxon>Dikarya</taxon>
        <taxon>Basidiomycota</taxon>
        <taxon>Agaricomycotina</taxon>
        <taxon>Agaricomycetes</taxon>
        <taxon>Agaricomycetidae</taxon>
        <taxon>Agaricales</taxon>
        <taxon>Tricholomatineae</taxon>
        <taxon>Clitocybaceae</taxon>
        <taxon>Collybia</taxon>
    </lineage>
</organism>
<dbReference type="Pfam" id="PF07714">
    <property type="entry name" value="PK_Tyr_Ser-Thr"/>
    <property type="match status" value="1"/>
</dbReference>
<keyword evidence="1" id="KW-0547">Nucleotide-binding</keyword>
<dbReference type="GO" id="GO:0004674">
    <property type="term" value="F:protein serine/threonine kinase activity"/>
    <property type="evidence" value="ECO:0007669"/>
    <property type="project" value="TreeGrafter"/>
</dbReference>
<reference evidence="5" key="1">
    <citation type="submission" date="2020-11" db="EMBL/GenBank/DDBJ databases">
        <authorList>
            <consortium name="DOE Joint Genome Institute"/>
            <person name="Ahrendt S."/>
            <person name="Riley R."/>
            <person name="Andreopoulos W."/>
            <person name="Labutti K."/>
            <person name="Pangilinan J."/>
            <person name="Ruiz-Duenas F.J."/>
            <person name="Barrasa J.M."/>
            <person name="Sanchez-Garcia M."/>
            <person name="Camarero S."/>
            <person name="Miyauchi S."/>
            <person name="Serrano A."/>
            <person name="Linde D."/>
            <person name="Babiker R."/>
            <person name="Drula E."/>
            <person name="Ayuso-Fernandez I."/>
            <person name="Pacheco R."/>
            <person name="Padilla G."/>
            <person name="Ferreira P."/>
            <person name="Barriuso J."/>
            <person name="Kellner H."/>
            <person name="Castanera R."/>
            <person name="Alfaro M."/>
            <person name="Ramirez L."/>
            <person name="Pisabarro A.G."/>
            <person name="Kuo A."/>
            <person name="Tritt A."/>
            <person name="Lipzen A."/>
            <person name="He G."/>
            <person name="Yan M."/>
            <person name="Ng V."/>
            <person name="Cullen D."/>
            <person name="Martin F."/>
            <person name="Rosso M.-N."/>
            <person name="Henrissat B."/>
            <person name="Hibbett D."/>
            <person name="Martinez A.T."/>
            <person name="Grigoriev I.V."/>
        </authorList>
    </citation>
    <scope>NUCLEOTIDE SEQUENCE</scope>
    <source>
        <strain evidence="5">CBS 247.69</strain>
    </source>
</reference>
<feature type="region of interest" description="Disordered" evidence="3">
    <location>
        <begin position="120"/>
        <end position="151"/>
    </location>
</feature>
<dbReference type="PANTHER" id="PTHR44329:SF298">
    <property type="entry name" value="MIXED LINEAGE KINASE DOMAIN-LIKE PROTEIN"/>
    <property type="match status" value="1"/>
</dbReference>
<dbReference type="InterPro" id="IPR011009">
    <property type="entry name" value="Kinase-like_dom_sf"/>
</dbReference>
<feature type="region of interest" description="Disordered" evidence="3">
    <location>
        <begin position="486"/>
        <end position="546"/>
    </location>
</feature>
<proteinExistence type="predicted"/>
<dbReference type="InterPro" id="IPR000719">
    <property type="entry name" value="Prot_kinase_dom"/>
</dbReference>
<dbReference type="EMBL" id="MU150528">
    <property type="protein sequence ID" value="KAF9455773.1"/>
    <property type="molecule type" value="Genomic_DNA"/>
</dbReference>
<evidence type="ECO:0000313" key="5">
    <source>
        <dbReference type="EMBL" id="KAF9455773.1"/>
    </source>
</evidence>
<feature type="compositionally biased region" description="Acidic residues" evidence="3">
    <location>
        <begin position="120"/>
        <end position="133"/>
    </location>
</feature>
<dbReference type="SUPFAM" id="SSF56112">
    <property type="entry name" value="Protein kinase-like (PK-like)"/>
    <property type="match status" value="1"/>
</dbReference>
<keyword evidence="2" id="KW-0067">ATP-binding</keyword>
<protein>
    <recommendedName>
        <fullName evidence="4">Protein kinase domain-containing protein</fullName>
    </recommendedName>
</protein>